<evidence type="ECO:0000259" key="1">
    <source>
        <dbReference type="Pfam" id="PF01425"/>
    </source>
</evidence>
<feature type="domain" description="Amidase" evidence="1">
    <location>
        <begin position="31"/>
        <end position="450"/>
    </location>
</feature>
<dbReference type="PANTHER" id="PTHR11895">
    <property type="entry name" value="TRANSAMIDASE"/>
    <property type="match status" value="1"/>
</dbReference>
<keyword evidence="3" id="KW-1185">Reference proteome</keyword>
<name>A0A176Z5P6_9BRAD</name>
<dbReference type="GO" id="GO:0003824">
    <property type="term" value="F:catalytic activity"/>
    <property type="evidence" value="ECO:0007669"/>
    <property type="project" value="InterPro"/>
</dbReference>
<comment type="caution">
    <text evidence="2">The sequence shown here is derived from an EMBL/GenBank/DDBJ whole genome shotgun (WGS) entry which is preliminary data.</text>
</comment>
<protein>
    <submittedName>
        <fullName evidence="2">Amidase</fullName>
    </submittedName>
</protein>
<dbReference type="InterPro" id="IPR023631">
    <property type="entry name" value="Amidase_dom"/>
</dbReference>
<accession>A0A176Z5P6</accession>
<proteinExistence type="predicted"/>
<evidence type="ECO:0000313" key="2">
    <source>
        <dbReference type="EMBL" id="OAF15072.1"/>
    </source>
</evidence>
<organism evidence="2 3">
    <name type="scientific">Bradyrhizobium neotropicale</name>
    <dbReference type="NCBI Taxonomy" id="1497615"/>
    <lineage>
        <taxon>Bacteria</taxon>
        <taxon>Pseudomonadati</taxon>
        <taxon>Pseudomonadota</taxon>
        <taxon>Alphaproteobacteria</taxon>
        <taxon>Hyphomicrobiales</taxon>
        <taxon>Nitrobacteraceae</taxon>
        <taxon>Bradyrhizobium</taxon>
    </lineage>
</organism>
<dbReference type="Gene3D" id="3.90.1300.10">
    <property type="entry name" value="Amidase signature (AS) domain"/>
    <property type="match status" value="1"/>
</dbReference>
<dbReference type="Proteomes" id="UP000077173">
    <property type="component" value="Unassembled WGS sequence"/>
</dbReference>
<dbReference type="PANTHER" id="PTHR11895:SF176">
    <property type="entry name" value="AMIDASE AMID-RELATED"/>
    <property type="match status" value="1"/>
</dbReference>
<evidence type="ECO:0000313" key="3">
    <source>
        <dbReference type="Proteomes" id="UP000077173"/>
    </source>
</evidence>
<dbReference type="InterPro" id="IPR000120">
    <property type="entry name" value="Amidase"/>
</dbReference>
<dbReference type="EMBL" id="LSEF01000064">
    <property type="protein sequence ID" value="OAF15072.1"/>
    <property type="molecule type" value="Genomic_DNA"/>
</dbReference>
<reference evidence="2 3" key="1">
    <citation type="submission" date="2016-02" db="EMBL/GenBank/DDBJ databases">
        <title>Draft genome sequence of the strain BR 10247T Bradyrhizobium neotropicale isolated from nodules of Centrolobium paraense.</title>
        <authorList>
            <person name="Simoes-Araujo J.L."/>
            <person name="Barauna A.C."/>
            <person name="Silva K."/>
            <person name="Zilli J.E."/>
        </authorList>
    </citation>
    <scope>NUCLEOTIDE SEQUENCE [LARGE SCALE GENOMIC DNA]</scope>
    <source>
        <strain evidence="2 3">BR 10247</strain>
    </source>
</reference>
<gene>
    <name evidence="2" type="ORF">AXW67_17080</name>
</gene>
<dbReference type="InterPro" id="IPR036928">
    <property type="entry name" value="AS_sf"/>
</dbReference>
<dbReference type="AlphaFoldDB" id="A0A176Z5P6"/>
<sequence length="476" mass="50705">METRAVADALHYLELTELAARLEARDISALDVTRAQLDRIDALDRELGSYVHVMEETAIADAKNADAEIAHGRYRGPLHGVPIALKDLFWTKGIPTAAGTTLHRDFRPGEDATVVRRLKDAGAVVLGKVQLTEGAYSDHHPLVTPPKNPWNAAYWPGISSSGSAVATAAGLCFGSLGSDTGGSIRWPCAANGLTGLKPSWGRVSRHGTFELAATLDHVGPIGRSAADAGVLLGVIAGHDPNDPTSLFDPVPDYLAAAAQDVRGLRIGVDATWNGDDVDVVTQRVLADAIDVFRALGADIVSAGFPDVTQAIADWAPNCAVEAAVAHEATYPAHKDEYGPILASVIEAGRALPALDYQKILLRRLALRGRVTALFETIDLLLIPVHPFPPVTLAMIRTLGEQPDLVAKLQRYTCPFDMTGHPTITLPGGAAADGLPVAFQFVAAHLDEAVLVRAGAAFQRATSWHRRHPSLTSRRLQ</sequence>
<dbReference type="SUPFAM" id="SSF75304">
    <property type="entry name" value="Amidase signature (AS) enzymes"/>
    <property type="match status" value="1"/>
</dbReference>
<dbReference type="Pfam" id="PF01425">
    <property type="entry name" value="Amidase"/>
    <property type="match status" value="1"/>
</dbReference>